<dbReference type="Proteomes" id="UP000199572">
    <property type="component" value="Unassembled WGS sequence"/>
</dbReference>
<evidence type="ECO:0000313" key="1">
    <source>
        <dbReference type="EMBL" id="SEQ77554.1"/>
    </source>
</evidence>
<gene>
    <name evidence="1" type="ORF">SAMN04488023_10171</name>
</gene>
<name>A0A1H9ISL3_9SPHI</name>
<dbReference type="EMBL" id="FOGG01000001">
    <property type="protein sequence ID" value="SEQ77554.1"/>
    <property type="molecule type" value="Genomic_DNA"/>
</dbReference>
<organism evidence="1 2">
    <name type="scientific">Pedobacter rhizosphaerae</name>
    <dbReference type="NCBI Taxonomy" id="390241"/>
    <lineage>
        <taxon>Bacteria</taxon>
        <taxon>Pseudomonadati</taxon>
        <taxon>Bacteroidota</taxon>
        <taxon>Sphingobacteriia</taxon>
        <taxon>Sphingobacteriales</taxon>
        <taxon>Sphingobacteriaceae</taxon>
        <taxon>Pedobacter</taxon>
    </lineage>
</organism>
<sequence length="48" mass="5630">MEVAAPRYEGYNEQRDRSIPINTKPYFTRRNVTFKALIILIGKTIKLC</sequence>
<accession>A0A1H9ISL3</accession>
<proteinExistence type="predicted"/>
<dbReference type="STRING" id="390241.SAMN04488023_10171"/>
<dbReference type="AlphaFoldDB" id="A0A1H9ISL3"/>
<protein>
    <submittedName>
        <fullName evidence="1">Uncharacterized protein</fullName>
    </submittedName>
</protein>
<keyword evidence="2" id="KW-1185">Reference proteome</keyword>
<evidence type="ECO:0000313" key="2">
    <source>
        <dbReference type="Proteomes" id="UP000199572"/>
    </source>
</evidence>
<reference evidence="1 2" key="1">
    <citation type="submission" date="2016-10" db="EMBL/GenBank/DDBJ databases">
        <authorList>
            <person name="de Groot N.N."/>
        </authorList>
    </citation>
    <scope>NUCLEOTIDE SEQUENCE [LARGE SCALE GENOMIC DNA]</scope>
    <source>
        <strain evidence="1 2">DSM 18610</strain>
    </source>
</reference>